<organism evidence="1 2">
    <name type="scientific">Eretmocerus hayati</name>
    <dbReference type="NCBI Taxonomy" id="131215"/>
    <lineage>
        <taxon>Eukaryota</taxon>
        <taxon>Metazoa</taxon>
        <taxon>Ecdysozoa</taxon>
        <taxon>Arthropoda</taxon>
        <taxon>Hexapoda</taxon>
        <taxon>Insecta</taxon>
        <taxon>Pterygota</taxon>
        <taxon>Neoptera</taxon>
        <taxon>Endopterygota</taxon>
        <taxon>Hymenoptera</taxon>
        <taxon>Apocrita</taxon>
        <taxon>Proctotrupomorpha</taxon>
        <taxon>Chalcidoidea</taxon>
        <taxon>Aphelinidae</taxon>
        <taxon>Aphelininae</taxon>
        <taxon>Eretmocerus</taxon>
    </lineage>
</organism>
<evidence type="ECO:0000313" key="2">
    <source>
        <dbReference type="Proteomes" id="UP001239111"/>
    </source>
</evidence>
<reference evidence="1" key="1">
    <citation type="submission" date="2023-04" db="EMBL/GenBank/DDBJ databases">
        <title>A chromosome-level genome assembly of the parasitoid wasp Eretmocerus hayati.</title>
        <authorList>
            <person name="Zhong Y."/>
            <person name="Liu S."/>
            <person name="Liu Y."/>
        </authorList>
    </citation>
    <scope>NUCLEOTIDE SEQUENCE</scope>
    <source>
        <strain evidence="1">ZJU_SS_LIU_2023</strain>
    </source>
</reference>
<proteinExistence type="predicted"/>
<sequence>MTYFCFLLLASFASTIVHRVDGTNADISDLTRAIPSMSYESGVSDSELADLTESLFKHDDNNANKYLTINLQQRTNGNNPEDMAPIPLIIAKQEALKIPTVEKLIALHDNYKLNTDESEIMTKTNVLEEETLIRTFLDTKVMSEAMNFLASKGLVKRNQNDYKQLLREIWFTTYPRGGHKASSSGFEHVFLAELKLGKELIGLHNWVYFLIQEFKQNLNYLGYMKSLNFGNRGALVKAHVRFQRIDKPSTGVLIGTSPELEMALYTVCFLTRQNQRCPISLGGSRFNIVTYTFKYQGKNLIGSAYPEL</sequence>
<keyword evidence="2" id="KW-1185">Reference proteome</keyword>
<accession>A0ACC2NSS0</accession>
<gene>
    <name evidence="1" type="ORF">QAD02_005517</name>
</gene>
<name>A0ACC2NSS0_9HYME</name>
<evidence type="ECO:0000313" key="1">
    <source>
        <dbReference type="EMBL" id="KAJ8674255.1"/>
    </source>
</evidence>
<dbReference type="Proteomes" id="UP001239111">
    <property type="component" value="Chromosome 3"/>
</dbReference>
<comment type="caution">
    <text evidence="1">The sequence shown here is derived from an EMBL/GenBank/DDBJ whole genome shotgun (WGS) entry which is preliminary data.</text>
</comment>
<dbReference type="EMBL" id="CM056743">
    <property type="protein sequence ID" value="KAJ8674255.1"/>
    <property type="molecule type" value="Genomic_DNA"/>
</dbReference>
<protein>
    <submittedName>
        <fullName evidence="1">Uncharacterized protein</fullName>
    </submittedName>
</protein>